<proteinExistence type="predicted"/>
<feature type="region of interest" description="Disordered" evidence="1">
    <location>
        <begin position="365"/>
        <end position="478"/>
    </location>
</feature>
<feature type="compositionally biased region" description="Low complexity" evidence="1">
    <location>
        <begin position="421"/>
        <end position="434"/>
    </location>
</feature>
<evidence type="ECO:0000313" key="5">
    <source>
        <dbReference type="Proteomes" id="UP000325313"/>
    </source>
</evidence>
<evidence type="ECO:0000313" key="2">
    <source>
        <dbReference type="EMBL" id="KAA1082682.1"/>
    </source>
</evidence>
<evidence type="ECO:0000313" key="3">
    <source>
        <dbReference type="EMBL" id="KAA1133419.1"/>
    </source>
</evidence>
<protein>
    <recommendedName>
        <fullName evidence="6">CCHC-type domain-containing protein</fullName>
    </recommendedName>
</protein>
<accession>A0A5B0S7J3</accession>
<comment type="caution">
    <text evidence="3">The sequence shown here is derived from an EMBL/GenBank/DDBJ whole genome shotgun (WGS) entry which is preliminary data.</text>
</comment>
<dbReference type="EMBL" id="VDEP01000071">
    <property type="protein sequence ID" value="KAA1133419.1"/>
    <property type="molecule type" value="Genomic_DNA"/>
</dbReference>
<gene>
    <name evidence="2" type="ORF">PGT21_050070</name>
    <name evidence="3" type="ORF">PGTUg99_050265</name>
</gene>
<sequence length="546" mass="60993">MSDNHTSPPTDPSANAASAPIPNPQTPSTSDPNPPVNTANSTPANRQTTPANPRQASTQPASGVRDQPPHINGTVTQTESAPKSRSSRQTEADFDRTTAGIISSITGQIQDGDRLLPDGSNYAIWHDFVNERMRDAVNSPFFYYRPTTNILHERVGRSILLSSVDRSMRRGLSRLDTAHHMWQDIRIRFHSVSRAAQMNLFRRLISFNVAEHQSPAEMTTHISDILDEMESIRMPFTRDHLAGLVLQNGLSSDPELQTEFDRRVEFDLQQATAENPPMTFTEMIRLIDTIRRQHHFQAANRNTAPSPAPLVMHAAIPDPKPQDKHQMPFPQPHPDNIPDAGDFMAMQVGLCWQCRSPDHMLKNCPMRRRPETFRGNGRSNHNPFRINQPGPMQNGFQSFYPIITPPGFNGIYPQHQRPYGPHNNNSPQPQQNRPADFYRPPQYRSQRAPTQSESIGSQRPRPTANEAETEQNQVGESTARMVEIGDLADDLANGVRFDHIQATESDNVPIVDSVATSGNPAFITGEGDLTFSGLDNQNVTIHGVLY</sequence>
<dbReference type="Proteomes" id="UP000324748">
    <property type="component" value="Unassembled WGS sequence"/>
</dbReference>
<keyword evidence="4" id="KW-1185">Reference proteome</keyword>
<name>A0A5B0S7J3_PUCGR</name>
<feature type="compositionally biased region" description="Polar residues" evidence="1">
    <location>
        <begin position="443"/>
        <end position="457"/>
    </location>
</feature>
<evidence type="ECO:0000313" key="4">
    <source>
        <dbReference type="Proteomes" id="UP000324748"/>
    </source>
</evidence>
<feature type="compositionally biased region" description="Polar residues" evidence="1">
    <location>
        <begin position="73"/>
        <end position="87"/>
    </location>
</feature>
<dbReference type="EMBL" id="VSWC01000119">
    <property type="protein sequence ID" value="KAA1082682.1"/>
    <property type="molecule type" value="Genomic_DNA"/>
</dbReference>
<dbReference type="OrthoDB" id="2519157at2759"/>
<evidence type="ECO:0000256" key="1">
    <source>
        <dbReference type="SAM" id="MobiDB-lite"/>
    </source>
</evidence>
<evidence type="ECO:0008006" key="6">
    <source>
        <dbReference type="Google" id="ProtNLM"/>
    </source>
</evidence>
<dbReference type="AlphaFoldDB" id="A0A5B0S7J3"/>
<feature type="compositionally biased region" description="Polar residues" evidence="1">
    <location>
        <begin position="26"/>
        <end position="61"/>
    </location>
</feature>
<organism evidence="3 5">
    <name type="scientific">Puccinia graminis f. sp. tritici</name>
    <dbReference type="NCBI Taxonomy" id="56615"/>
    <lineage>
        <taxon>Eukaryota</taxon>
        <taxon>Fungi</taxon>
        <taxon>Dikarya</taxon>
        <taxon>Basidiomycota</taxon>
        <taxon>Pucciniomycotina</taxon>
        <taxon>Pucciniomycetes</taxon>
        <taxon>Pucciniales</taxon>
        <taxon>Pucciniaceae</taxon>
        <taxon>Puccinia</taxon>
    </lineage>
</organism>
<reference evidence="4 5" key="1">
    <citation type="submission" date="2019-05" db="EMBL/GenBank/DDBJ databases">
        <title>Emergence of the Ug99 lineage of the wheat stem rust pathogen through somatic hybridization.</title>
        <authorList>
            <person name="Li F."/>
            <person name="Upadhyaya N.M."/>
            <person name="Sperschneider J."/>
            <person name="Matny O."/>
            <person name="Nguyen-Phuc H."/>
            <person name="Mago R."/>
            <person name="Raley C."/>
            <person name="Miller M.E."/>
            <person name="Silverstein K.A.T."/>
            <person name="Henningsen E."/>
            <person name="Hirsch C.D."/>
            <person name="Visser B."/>
            <person name="Pretorius Z.A."/>
            <person name="Steffenson B.J."/>
            <person name="Schwessinger B."/>
            <person name="Dodds P.N."/>
            <person name="Figueroa M."/>
        </authorList>
    </citation>
    <scope>NUCLEOTIDE SEQUENCE [LARGE SCALE GENOMIC DNA]</scope>
    <source>
        <strain evidence="2">21-0</strain>
        <strain evidence="3 5">Ug99</strain>
    </source>
</reference>
<dbReference type="Pfam" id="PF14223">
    <property type="entry name" value="Retrotran_gag_2"/>
    <property type="match status" value="1"/>
</dbReference>
<feature type="region of interest" description="Disordered" evidence="1">
    <location>
        <begin position="1"/>
        <end position="95"/>
    </location>
</feature>
<dbReference type="Proteomes" id="UP000325313">
    <property type="component" value="Unassembled WGS sequence"/>
</dbReference>